<dbReference type="Proteomes" id="UP000016934">
    <property type="component" value="Unassembled WGS sequence"/>
</dbReference>
<dbReference type="KEGG" id="bsc:COCSADRAFT_39351"/>
<dbReference type="RefSeq" id="XP_007702631.1">
    <property type="nucleotide sequence ID" value="XM_007704441.1"/>
</dbReference>
<protein>
    <submittedName>
        <fullName evidence="2">Uncharacterized protein</fullName>
    </submittedName>
</protein>
<keyword evidence="3" id="KW-1185">Reference proteome</keyword>
<name>M2R374_COCSN</name>
<evidence type="ECO:0000313" key="2">
    <source>
        <dbReference type="EMBL" id="EMD61654.1"/>
    </source>
</evidence>
<sequence length="93" mass="10728">MSKIHALPRAKNERGRPKHEMTGISASLQSHRPGRPRLHPQSHESEAQIPNISVANMTRQQTRCQRINARLSYLVFSYHTRSYLITRTHCSIV</sequence>
<accession>M2R374</accession>
<organism evidence="2 3">
    <name type="scientific">Cochliobolus sativus (strain ND90Pr / ATCC 201652)</name>
    <name type="common">Common root rot and spot blotch fungus</name>
    <name type="synonym">Bipolaris sorokiniana</name>
    <dbReference type="NCBI Taxonomy" id="665912"/>
    <lineage>
        <taxon>Eukaryota</taxon>
        <taxon>Fungi</taxon>
        <taxon>Dikarya</taxon>
        <taxon>Ascomycota</taxon>
        <taxon>Pezizomycotina</taxon>
        <taxon>Dothideomycetes</taxon>
        <taxon>Pleosporomycetidae</taxon>
        <taxon>Pleosporales</taxon>
        <taxon>Pleosporineae</taxon>
        <taxon>Pleosporaceae</taxon>
        <taxon>Bipolaris</taxon>
    </lineage>
</organism>
<dbReference type="AlphaFoldDB" id="M2R374"/>
<dbReference type="GeneID" id="19139479"/>
<dbReference type="EMBL" id="KB445648">
    <property type="protein sequence ID" value="EMD61654.1"/>
    <property type="molecule type" value="Genomic_DNA"/>
</dbReference>
<gene>
    <name evidence="2" type="ORF">COCSADRAFT_39351</name>
</gene>
<feature type="region of interest" description="Disordered" evidence="1">
    <location>
        <begin position="1"/>
        <end position="53"/>
    </location>
</feature>
<reference evidence="2 3" key="1">
    <citation type="journal article" date="2012" name="PLoS Pathog.">
        <title>Diverse lifestyles and strategies of plant pathogenesis encoded in the genomes of eighteen Dothideomycetes fungi.</title>
        <authorList>
            <person name="Ohm R.A."/>
            <person name="Feau N."/>
            <person name="Henrissat B."/>
            <person name="Schoch C.L."/>
            <person name="Horwitz B.A."/>
            <person name="Barry K.W."/>
            <person name="Condon B.J."/>
            <person name="Copeland A.C."/>
            <person name="Dhillon B."/>
            <person name="Glaser F."/>
            <person name="Hesse C.N."/>
            <person name="Kosti I."/>
            <person name="LaButti K."/>
            <person name="Lindquist E.A."/>
            <person name="Lucas S."/>
            <person name="Salamov A.A."/>
            <person name="Bradshaw R.E."/>
            <person name="Ciuffetti L."/>
            <person name="Hamelin R.C."/>
            <person name="Kema G.H.J."/>
            <person name="Lawrence C."/>
            <person name="Scott J.A."/>
            <person name="Spatafora J.W."/>
            <person name="Turgeon B.G."/>
            <person name="de Wit P.J.G.M."/>
            <person name="Zhong S."/>
            <person name="Goodwin S.B."/>
            <person name="Grigoriev I.V."/>
        </authorList>
    </citation>
    <scope>NUCLEOTIDE SEQUENCE [LARGE SCALE GENOMIC DNA]</scope>
    <source>
        <strain evidence="3">ND90Pr / ATCC 201652</strain>
    </source>
</reference>
<feature type="compositionally biased region" description="Basic and acidic residues" evidence="1">
    <location>
        <begin position="10"/>
        <end position="21"/>
    </location>
</feature>
<dbReference type="HOGENOM" id="CLU_2399516_0_0_1"/>
<evidence type="ECO:0000256" key="1">
    <source>
        <dbReference type="SAM" id="MobiDB-lite"/>
    </source>
</evidence>
<evidence type="ECO:0000313" key="3">
    <source>
        <dbReference type="Proteomes" id="UP000016934"/>
    </source>
</evidence>
<reference evidence="3" key="2">
    <citation type="journal article" date="2013" name="PLoS Genet.">
        <title>Comparative genome structure, secondary metabolite, and effector coding capacity across Cochliobolus pathogens.</title>
        <authorList>
            <person name="Condon B.J."/>
            <person name="Leng Y."/>
            <person name="Wu D."/>
            <person name="Bushley K.E."/>
            <person name="Ohm R.A."/>
            <person name="Otillar R."/>
            <person name="Martin J."/>
            <person name="Schackwitz W."/>
            <person name="Grimwood J."/>
            <person name="MohdZainudin N."/>
            <person name="Xue C."/>
            <person name="Wang R."/>
            <person name="Manning V.A."/>
            <person name="Dhillon B."/>
            <person name="Tu Z.J."/>
            <person name="Steffenson B.J."/>
            <person name="Salamov A."/>
            <person name="Sun H."/>
            <person name="Lowry S."/>
            <person name="LaButti K."/>
            <person name="Han J."/>
            <person name="Copeland A."/>
            <person name="Lindquist E."/>
            <person name="Barry K."/>
            <person name="Schmutz J."/>
            <person name="Baker S.E."/>
            <person name="Ciuffetti L.M."/>
            <person name="Grigoriev I.V."/>
            <person name="Zhong S."/>
            <person name="Turgeon B.G."/>
        </authorList>
    </citation>
    <scope>NUCLEOTIDE SEQUENCE [LARGE SCALE GENOMIC DNA]</scope>
    <source>
        <strain evidence="3">ND90Pr / ATCC 201652</strain>
    </source>
</reference>
<proteinExistence type="predicted"/>